<proteinExistence type="predicted"/>
<dbReference type="Proteomes" id="UP000792457">
    <property type="component" value="Unassembled WGS sequence"/>
</dbReference>
<keyword evidence="2" id="KW-1185">Reference proteome</keyword>
<sequence>MNIWSVLLSEEKELGIKEFRSAIQKNPPQHTDNFSSYTKKCKIIPSSKPWVSEEMRAYSDYLKDLYFQYKSKNEEDIEIKYKYNTKSQKLFLSSTKSTYNNHRLLSCPNKFRKGSPDDFNSYRPIALLTQFSKIFEKSFWGCLVSVMSSGKGPRSKTRVRVHCTIFSRRLPPLDAATSSFNALIGSWAPPFINSALLFLRLLVTSSTGTKFQYKAGMGAKGHCIVYH</sequence>
<gene>
    <name evidence="1" type="ORF">J437_LFUL005838</name>
</gene>
<dbReference type="AlphaFoldDB" id="A0A8K0P4G1"/>
<comment type="caution">
    <text evidence="1">The sequence shown here is derived from an EMBL/GenBank/DDBJ whole genome shotgun (WGS) entry which is preliminary data.</text>
</comment>
<dbReference type="EMBL" id="KZ308713">
    <property type="protein sequence ID" value="KAG8233376.1"/>
    <property type="molecule type" value="Genomic_DNA"/>
</dbReference>
<evidence type="ECO:0000313" key="1">
    <source>
        <dbReference type="EMBL" id="KAG8233376.1"/>
    </source>
</evidence>
<reference evidence="1" key="2">
    <citation type="submission" date="2017-10" db="EMBL/GenBank/DDBJ databases">
        <title>Ladona fulva Genome sequencing and assembly.</title>
        <authorList>
            <person name="Murali S."/>
            <person name="Richards S."/>
            <person name="Bandaranaike D."/>
            <person name="Bellair M."/>
            <person name="Blankenburg K."/>
            <person name="Chao H."/>
            <person name="Dinh H."/>
            <person name="Doddapaneni H."/>
            <person name="Dugan-Rocha S."/>
            <person name="Elkadiri S."/>
            <person name="Gnanaolivu R."/>
            <person name="Hernandez B."/>
            <person name="Skinner E."/>
            <person name="Javaid M."/>
            <person name="Lee S."/>
            <person name="Li M."/>
            <person name="Ming W."/>
            <person name="Munidasa M."/>
            <person name="Muniz J."/>
            <person name="Nguyen L."/>
            <person name="Hughes D."/>
            <person name="Osuji N."/>
            <person name="Pu L.-L."/>
            <person name="Puazo M."/>
            <person name="Qu C."/>
            <person name="Quiroz J."/>
            <person name="Raj R."/>
            <person name="Weissenberger G."/>
            <person name="Xin Y."/>
            <person name="Zou X."/>
            <person name="Han Y."/>
            <person name="Worley K."/>
            <person name="Muzny D."/>
            <person name="Gibbs R."/>
        </authorList>
    </citation>
    <scope>NUCLEOTIDE SEQUENCE</scope>
    <source>
        <strain evidence="1">Sampled in the wild</strain>
    </source>
</reference>
<protein>
    <submittedName>
        <fullName evidence="1">Uncharacterized protein</fullName>
    </submittedName>
</protein>
<evidence type="ECO:0000313" key="2">
    <source>
        <dbReference type="Proteomes" id="UP000792457"/>
    </source>
</evidence>
<accession>A0A8K0P4G1</accession>
<organism evidence="1 2">
    <name type="scientific">Ladona fulva</name>
    <name type="common">Scarce chaser dragonfly</name>
    <name type="synonym">Libellula fulva</name>
    <dbReference type="NCBI Taxonomy" id="123851"/>
    <lineage>
        <taxon>Eukaryota</taxon>
        <taxon>Metazoa</taxon>
        <taxon>Ecdysozoa</taxon>
        <taxon>Arthropoda</taxon>
        <taxon>Hexapoda</taxon>
        <taxon>Insecta</taxon>
        <taxon>Pterygota</taxon>
        <taxon>Palaeoptera</taxon>
        <taxon>Odonata</taxon>
        <taxon>Epiprocta</taxon>
        <taxon>Anisoptera</taxon>
        <taxon>Libelluloidea</taxon>
        <taxon>Libellulidae</taxon>
        <taxon>Ladona</taxon>
    </lineage>
</organism>
<name>A0A8K0P4G1_LADFU</name>
<reference evidence="1" key="1">
    <citation type="submission" date="2013-04" db="EMBL/GenBank/DDBJ databases">
        <authorList>
            <person name="Qu J."/>
            <person name="Murali S.C."/>
            <person name="Bandaranaike D."/>
            <person name="Bellair M."/>
            <person name="Blankenburg K."/>
            <person name="Chao H."/>
            <person name="Dinh H."/>
            <person name="Doddapaneni H."/>
            <person name="Downs B."/>
            <person name="Dugan-Rocha S."/>
            <person name="Elkadiri S."/>
            <person name="Gnanaolivu R.D."/>
            <person name="Hernandez B."/>
            <person name="Javaid M."/>
            <person name="Jayaseelan J.C."/>
            <person name="Lee S."/>
            <person name="Li M."/>
            <person name="Ming W."/>
            <person name="Munidasa M."/>
            <person name="Muniz J."/>
            <person name="Nguyen L."/>
            <person name="Ongeri F."/>
            <person name="Osuji N."/>
            <person name="Pu L.-L."/>
            <person name="Puazo M."/>
            <person name="Qu C."/>
            <person name="Quiroz J."/>
            <person name="Raj R."/>
            <person name="Weissenberger G."/>
            <person name="Xin Y."/>
            <person name="Zou X."/>
            <person name="Han Y."/>
            <person name="Richards S."/>
            <person name="Worley K."/>
            <person name="Muzny D."/>
            <person name="Gibbs R."/>
        </authorList>
    </citation>
    <scope>NUCLEOTIDE SEQUENCE</scope>
    <source>
        <strain evidence="1">Sampled in the wild</strain>
    </source>
</reference>